<dbReference type="EMBL" id="JAVIIW010000046">
    <property type="protein sequence ID" value="MDX8482272.1"/>
    <property type="molecule type" value="Genomic_DNA"/>
</dbReference>
<name>A0ABU4Y8P3_9HYPH</name>
<comment type="caution">
    <text evidence="1">The sequence shown here is derived from an EMBL/GenBank/DDBJ whole genome shotgun (WGS) entry which is preliminary data.</text>
</comment>
<reference evidence="1 2" key="1">
    <citation type="submission" date="2023-08" db="EMBL/GenBank/DDBJ databases">
        <title>Implementing the SeqCode for naming new Mesorhizobium species isolated from Vachellia karroo root nodules.</title>
        <authorList>
            <person name="Van Lill M."/>
        </authorList>
    </citation>
    <scope>NUCLEOTIDE SEQUENCE [LARGE SCALE GENOMIC DNA]</scope>
    <source>
        <strain evidence="1 2">VK24D</strain>
    </source>
</reference>
<dbReference type="Proteomes" id="UP001287059">
    <property type="component" value="Unassembled WGS sequence"/>
</dbReference>
<gene>
    <name evidence="1" type="ORF">RFN28_28005</name>
</gene>
<dbReference type="RefSeq" id="WP_320290371.1">
    <property type="nucleotide sequence ID" value="NZ_JAVIIW010000046.1"/>
</dbReference>
<sequence length="70" mass="7544">MLGARPFFYSMDWLQLGLLCGAGFLAWTLNTLSAGGGLLLIPAVTFLTGGRDIDAARPRWSMSPSYPLPL</sequence>
<evidence type="ECO:0000313" key="2">
    <source>
        <dbReference type="Proteomes" id="UP001287059"/>
    </source>
</evidence>
<keyword evidence="2" id="KW-1185">Reference proteome</keyword>
<evidence type="ECO:0000313" key="1">
    <source>
        <dbReference type="EMBL" id="MDX8482272.1"/>
    </source>
</evidence>
<protein>
    <submittedName>
        <fullName evidence="1">Uncharacterized protein</fullName>
    </submittedName>
</protein>
<accession>A0ABU4Y8P3</accession>
<proteinExistence type="predicted"/>
<organism evidence="1 2">
    <name type="scientific">Mesorhizobium album</name>
    <dbReference type="NCBI Taxonomy" id="3072314"/>
    <lineage>
        <taxon>Bacteria</taxon>
        <taxon>Pseudomonadati</taxon>
        <taxon>Pseudomonadota</taxon>
        <taxon>Alphaproteobacteria</taxon>
        <taxon>Hyphomicrobiales</taxon>
        <taxon>Phyllobacteriaceae</taxon>
        <taxon>Mesorhizobium</taxon>
    </lineage>
</organism>